<dbReference type="PANTHER" id="PTHR43531">
    <property type="entry name" value="PROTEIN ICFG"/>
    <property type="match status" value="1"/>
</dbReference>
<dbReference type="Gene3D" id="1.10.287.950">
    <property type="entry name" value="Methyl-accepting chemotaxis protein"/>
    <property type="match status" value="1"/>
</dbReference>
<evidence type="ECO:0000313" key="6">
    <source>
        <dbReference type="Proteomes" id="UP000606490"/>
    </source>
</evidence>
<gene>
    <name evidence="5" type="ORF">JMJ55_30575</name>
</gene>
<dbReference type="EMBL" id="JAEUXJ010000110">
    <property type="protein sequence ID" value="MBL6459640.1"/>
    <property type="molecule type" value="Genomic_DNA"/>
</dbReference>
<dbReference type="PRINTS" id="PR00260">
    <property type="entry name" value="CHEMTRNSDUCR"/>
</dbReference>
<accession>A0ABS1VD99</accession>
<proteinExistence type="inferred from homology"/>
<dbReference type="PROSITE" id="PS50111">
    <property type="entry name" value="CHEMOTAXIS_TRANSDUC_2"/>
    <property type="match status" value="1"/>
</dbReference>
<comment type="similarity">
    <text evidence="2">Belongs to the methyl-accepting chemotaxis (MCP) protein family.</text>
</comment>
<organism evidence="5 6">
    <name type="scientific">Belnapia mucosa</name>
    <dbReference type="NCBI Taxonomy" id="2804532"/>
    <lineage>
        <taxon>Bacteria</taxon>
        <taxon>Pseudomonadati</taxon>
        <taxon>Pseudomonadota</taxon>
        <taxon>Alphaproteobacteria</taxon>
        <taxon>Acetobacterales</taxon>
        <taxon>Roseomonadaceae</taxon>
        <taxon>Belnapia</taxon>
    </lineage>
</organism>
<feature type="non-terminal residue" evidence="5">
    <location>
        <position position="1"/>
    </location>
</feature>
<keyword evidence="1" id="KW-0145">Chemotaxis</keyword>
<evidence type="ECO:0000313" key="5">
    <source>
        <dbReference type="EMBL" id="MBL6459640.1"/>
    </source>
</evidence>
<name>A0ABS1VD99_9PROT</name>
<dbReference type="InterPro" id="IPR004090">
    <property type="entry name" value="Chemotax_Me-accpt_rcpt"/>
</dbReference>
<protein>
    <submittedName>
        <fullName evidence="5">Methyl-accepting chemotaxis protein</fullName>
    </submittedName>
</protein>
<dbReference type="Pfam" id="PF00015">
    <property type="entry name" value="MCPsignal"/>
    <property type="match status" value="1"/>
</dbReference>
<evidence type="ECO:0000256" key="3">
    <source>
        <dbReference type="PROSITE-ProRule" id="PRU00284"/>
    </source>
</evidence>
<keyword evidence="6" id="KW-1185">Reference proteome</keyword>
<keyword evidence="3" id="KW-0807">Transducer</keyword>
<feature type="non-terminal residue" evidence="5">
    <location>
        <position position="92"/>
    </location>
</feature>
<feature type="domain" description="Methyl-accepting transducer" evidence="4">
    <location>
        <begin position="1"/>
        <end position="92"/>
    </location>
</feature>
<evidence type="ECO:0000256" key="1">
    <source>
        <dbReference type="ARBA" id="ARBA00022500"/>
    </source>
</evidence>
<dbReference type="Proteomes" id="UP000606490">
    <property type="component" value="Unassembled WGS sequence"/>
</dbReference>
<evidence type="ECO:0000259" key="4">
    <source>
        <dbReference type="PROSITE" id="PS50111"/>
    </source>
</evidence>
<dbReference type="SUPFAM" id="SSF58104">
    <property type="entry name" value="Methyl-accepting chemotaxis protein (MCP) signaling domain"/>
    <property type="match status" value="1"/>
</dbReference>
<dbReference type="InterPro" id="IPR051310">
    <property type="entry name" value="MCP_chemotaxis"/>
</dbReference>
<dbReference type="InterPro" id="IPR004089">
    <property type="entry name" value="MCPsignal_dom"/>
</dbReference>
<reference evidence="5 6" key="1">
    <citation type="submission" date="2021-01" db="EMBL/GenBank/DDBJ databases">
        <title>Belnapia mucosa sp. nov. and Belnapia arida sp. nov., isolated from the Tabernas Desert (Almeria, Spain).</title>
        <authorList>
            <person name="Molina-Menor E."/>
            <person name="Vidal-Verdu A."/>
            <person name="Calonge A."/>
            <person name="Satari L."/>
            <person name="Pereto Magraner J."/>
            <person name="Porcar Miralles M."/>
        </authorList>
    </citation>
    <scope>NUCLEOTIDE SEQUENCE [LARGE SCALE GENOMIC DNA]</scope>
    <source>
        <strain evidence="5 6">T6</strain>
    </source>
</reference>
<evidence type="ECO:0000256" key="2">
    <source>
        <dbReference type="ARBA" id="ARBA00029447"/>
    </source>
</evidence>
<dbReference type="PANTHER" id="PTHR43531:SF11">
    <property type="entry name" value="METHYL-ACCEPTING CHEMOTAXIS PROTEIN 3"/>
    <property type="match status" value="1"/>
</dbReference>
<comment type="caution">
    <text evidence="5">The sequence shown here is derived from an EMBL/GenBank/DDBJ whole genome shotgun (WGS) entry which is preliminary data.</text>
</comment>
<sequence>SNVAHHSEENVDTVSTVNEYVKQTGIELAKGNSYIQNLNQAMTEIGEASKQITNITKVIEDIAFQTNILALNAAIEAARAGEAGKGFAVVAD</sequence>